<dbReference type="Proteomes" id="UP000002045">
    <property type="component" value="Chromosome"/>
</dbReference>
<name>D3V7X0_XENBS</name>
<organism evidence="1 2">
    <name type="scientific">Xenorhabdus bovienii (strain SS-2004)</name>
    <name type="common">Xenorhabdus nematophila subsp. bovienii</name>
    <dbReference type="NCBI Taxonomy" id="406818"/>
    <lineage>
        <taxon>Bacteria</taxon>
        <taxon>Pseudomonadati</taxon>
        <taxon>Pseudomonadota</taxon>
        <taxon>Gammaproteobacteria</taxon>
        <taxon>Enterobacterales</taxon>
        <taxon>Morganellaceae</taxon>
        <taxon>Xenorhabdus</taxon>
    </lineage>
</organism>
<dbReference type="STRING" id="406818.XBJ1_2808"/>
<accession>D3V7X0</accession>
<protein>
    <submittedName>
        <fullName evidence="1">Uncharacterized protein</fullName>
    </submittedName>
</protein>
<dbReference type="AlphaFoldDB" id="D3V7X0"/>
<gene>
    <name evidence="1" type="ordered locus">XBJ1_2808</name>
</gene>
<reference evidence="1" key="1">
    <citation type="journal article" date="2011" name="PLoS ONE">
        <title>The entomopathogenic bacterial endosymbionts xenorhabdus and photorhabdus: convergent lifestyles from divergent genomes.</title>
        <authorList>
            <person name="Chaston J.M."/>
            <person name="Suen G."/>
            <person name="Tucker S.L."/>
            <person name="Andersen A.W."/>
            <person name="Bhasin A."/>
            <person name="Bode E."/>
            <person name="Bode H.B."/>
            <person name="Brachmann A.O."/>
            <person name="Cowles C.E."/>
            <person name="Cowles K.N."/>
            <person name="Darby C."/>
            <person name="de Leon L."/>
            <person name="Drace K."/>
            <person name="Du Z."/>
            <person name="Givaudan A."/>
            <person name="Herbert Tran E.E."/>
            <person name="Jewell K.A."/>
            <person name="Knack J.J."/>
            <person name="Krasomil-Osterfeld K.C."/>
            <person name="Kukor R."/>
            <person name="Lanois A."/>
            <person name="Latreille P."/>
            <person name="Leimgruber N.K."/>
            <person name="Lipke C.M."/>
            <person name="Liu R."/>
            <person name="Lu X."/>
            <person name="Martens E.C."/>
            <person name="Marri P.R."/>
            <person name="Medigue C."/>
            <person name="Menard M.L."/>
            <person name="Miller N.M."/>
            <person name="Morales-Soto N."/>
            <person name="Norton S."/>
            <person name="Ogier J.C."/>
            <person name="Orchard S.S."/>
            <person name="Park D."/>
            <person name="Park Y."/>
            <person name="Qurollo B.A."/>
            <person name="Sugar D.R."/>
            <person name="Richards G.R."/>
            <person name="Rouy Z."/>
            <person name="Slominski B."/>
            <person name="Slominski K."/>
            <person name="Snyder H."/>
            <person name="Tjaden B.C."/>
            <person name="van der Hoeven R."/>
            <person name="Welch R.D."/>
            <person name="Wheeler C."/>
            <person name="Xiang B."/>
            <person name="Barbazuk B."/>
            <person name="Gaudriault S."/>
            <person name="Goodner B."/>
            <person name="Slater S.C."/>
            <person name="Forst S."/>
            <person name="Goldman B.S."/>
            <person name="Goodrich-Blair H."/>
        </authorList>
    </citation>
    <scope>NUCLEOTIDE SEQUENCE [LARGE SCALE GENOMIC DNA]</scope>
    <source>
        <strain evidence="1">SS-2004</strain>
    </source>
</reference>
<dbReference type="EMBL" id="FN667741">
    <property type="protein sequence ID" value="CBJ81932.1"/>
    <property type="molecule type" value="Genomic_DNA"/>
</dbReference>
<evidence type="ECO:0000313" key="2">
    <source>
        <dbReference type="Proteomes" id="UP000002045"/>
    </source>
</evidence>
<sequence length="80" mass="8958">MKYGEVFNALTASGTGSHDVTGRRGKKVKEPLTFFMMTLALRLGKTLYELQRDLSASELLCWMAYDQGVRCRSSSGDYGR</sequence>
<evidence type="ECO:0000313" key="1">
    <source>
        <dbReference type="EMBL" id="CBJ81932.1"/>
    </source>
</evidence>
<dbReference type="KEGG" id="xbo:XBJ1_2808"/>
<proteinExistence type="predicted"/>
<dbReference type="HOGENOM" id="CLU_2588924_0_0_6"/>